<proteinExistence type="predicted"/>
<evidence type="ECO:0000313" key="2">
    <source>
        <dbReference type="Proteomes" id="UP000325433"/>
    </source>
</evidence>
<dbReference type="AlphaFoldDB" id="A0A5N6VGP1"/>
<protein>
    <submittedName>
        <fullName evidence="1">Uncharacterized protein</fullName>
    </submittedName>
</protein>
<evidence type="ECO:0000313" key="1">
    <source>
        <dbReference type="EMBL" id="KAE8307349.1"/>
    </source>
</evidence>
<keyword evidence="2" id="KW-1185">Reference proteome</keyword>
<sequence length="51" mass="6344">MGYMVFMFSFLLSLQIVLYYKVLRWQEFCMIKHPQKILKGKKKEEKRTKKK</sequence>
<name>A0A5N6VGP1_9EURO</name>
<dbReference type="Proteomes" id="UP000325433">
    <property type="component" value="Unassembled WGS sequence"/>
</dbReference>
<accession>A0A5N6VGP1</accession>
<dbReference type="EMBL" id="ML738409">
    <property type="protein sequence ID" value="KAE8307349.1"/>
    <property type="molecule type" value="Genomic_DNA"/>
</dbReference>
<organism evidence="1 2">
    <name type="scientific">Aspergillus transmontanensis</name>
    <dbReference type="NCBI Taxonomy" id="1034304"/>
    <lineage>
        <taxon>Eukaryota</taxon>
        <taxon>Fungi</taxon>
        <taxon>Dikarya</taxon>
        <taxon>Ascomycota</taxon>
        <taxon>Pezizomycotina</taxon>
        <taxon>Eurotiomycetes</taxon>
        <taxon>Eurotiomycetidae</taxon>
        <taxon>Eurotiales</taxon>
        <taxon>Aspergillaceae</taxon>
        <taxon>Aspergillus</taxon>
        <taxon>Aspergillus subgen. Circumdati</taxon>
    </lineage>
</organism>
<gene>
    <name evidence="1" type="ORF">BDV41DRAFT_555096</name>
</gene>
<reference evidence="2" key="1">
    <citation type="submission" date="2019-04" db="EMBL/GenBank/DDBJ databases">
        <title>Friends and foes A comparative genomics studyof 23 Aspergillus species from section Flavi.</title>
        <authorList>
            <consortium name="DOE Joint Genome Institute"/>
            <person name="Kjaerbolling I."/>
            <person name="Vesth T."/>
            <person name="Frisvad J.C."/>
            <person name="Nybo J.L."/>
            <person name="Theobald S."/>
            <person name="Kildgaard S."/>
            <person name="Isbrandt T."/>
            <person name="Kuo A."/>
            <person name="Sato A."/>
            <person name="Lyhne E.K."/>
            <person name="Kogle M.E."/>
            <person name="Wiebenga A."/>
            <person name="Kun R.S."/>
            <person name="Lubbers R.J."/>
            <person name="Makela M.R."/>
            <person name="Barry K."/>
            <person name="Chovatia M."/>
            <person name="Clum A."/>
            <person name="Daum C."/>
            <person name="Haridas S."/>
            <person name="He G."/>
            <person name="LaButti K."/>
            <person name="Lipzen A."/>
            <person name="Mondo S."/>
            <person name="Riley R."/>
            <person name="Salamov A."/>
            <person name="Simmons B.A."/>
            <person name="Magnuson J.K."/>
            <person name="Henrissat B."/>
            <person name="Mortensen U.H."/>
            <person name="Larsen T.O."/>
            <person name="Devries R.P."/>
            <person name="Grigoriev I.V."/>
            <person name="Machida M."/>
            <person name="Baker S.E."/>
            <person name="Andersen M.R."/>
        </authorList>
    </citation>
    <scope>NUCLEOTIDE SEQUENCE [LARGE SCALE GENOMIC DNA]</scope>
    <source>
        <strain evidence="2">CBS 130015</strain>
    </source>
</reference>